<comment type="caution">
    <text evidence="3">The sequence shown here is derived from an EMBL/GenBank/DDBJ whole genome shotgun (WGS) entry which is preliminary data.</text>
</comment>
<proteinExistence type="predicted"/>
<organism evidence="3 4">
    <name type="scientific">Sphingorhabdus rigui</name>
    <dbReference type="NCBI Taxonomy" id="1282858"/>
    <lineage>
        <taxon>Bacteria</taxon>
        <taxon>Pseudomonadati</taxon>
        <taxon>Pseudomonadota</taxon>
        <taxon>Alphaproteobacteria</taxon>
        <taxon>Sphingomonadales</taxon>
        <taxon>Sphingomonadaceae</taxon>
        <taxon>Sphingorhabdus</taxon>
    </lineage>
</organism>
<feature type="transmembrane region" description="Helical" evidence="1">
    <location>
        <begin position="148"/>
        <end position="168"/>
    </location>
</feature>
<evidence type="ECO:0000259" key="2">
    <source>
        <dbReference type="Pfam" id="PF04982"/>
    </source>
</evidence>
<keyword evidence="1" id="KW-0812">Transmembrane</keyword>
<reference evidence="3 4" key="1">
    <citation type="submission" date="2020-08" db="EMBL/GenBank/DDBJ databases">
        <title>Genomic Encyclopedia of Type Strains, Phase IV (KMG-IV): sequencing the most valuable type-strain genomes for metagenomic binning, comparative biology and taxonomic classification.</title>
        <authorList>
            <person name="Goeker M."/>
        </authorList>
    </citation>
    <scope>NUCLEOTIDE SEQUENCE [LARGE SCALE GENOMIC DNA]</scope>
    <source>
        <strain evidence="3 4">DSM 29050</strain>
    </source>
</reference>
<feature type="transmembrane region" description="Helical" evidence="1">
    <location>
        <begin position="90"/>
        <end position="116"/>
    </location>
</feature>
<feature type="domain" description="HPP transmembrane region" evidence="2">
    <location>
        <begin position="21"/>
        <end position="176"/>
    </location>
</feature>
<evidence type="ECO:0000313" key="3">
    <source>
        <dbReference type="EMBL" id="MBB3942529.1"/>
    </source>
</evidence>
<dbReference type="RefSeq" id="WP_183940194.1">
    <property type="nucleotide sequence ID" value="NZ_BAABBG010000001.1"/>
</dbReference>
<sequence>MATGDTSRRWRLFVPKLAGASLHDRVIACAGAGLGVLVAALAGLGVQDIFPALPFLIAPIGASAVLVFVVPSSPLAQPWPVFGGNVISALVGVTVLHMVPVTFAAIAIAVAASILLMSLLRCLHPPSGAVAITTILGGQAIVDAGYVYPMSIVAANSAALLAAGWLFHRFSSHSYPHRAAVTPALPVGLLRADIDQAVQETQETFDINLADLEALLLTAERIAEQRRGAK</sequence>
<feature type="transmembrane region" description="Helical" evidence="1">
    <location>
        <begin position="123"/>
        <end position="142"/>
    </location>
</feature>
<accession>A0A840AW18</accession>
<protein>
    <submittedName>
        <fullName evidence="3">CBS domain-containing membrane protein</fullName>
    </submittedName>
</protein>
<dbReference type="EMBL" id="JACIEA010000001">
    <property type="protein sequence ID" value="MBB3942529.1"/>
    <property type="molecule type" value="Genomic_DNA"/>
</dbReference>
<keyword evidence="4" id="KW-1185">Reference proteome</keyword>
<dbReference type="PANTHER" id="PTHR33741:SF5">
    <property type="entry name" value="TRANSMEMBRANE PROTEIN DDB_G0269096-RELATED"/>
    <property type="match status" value="1"/>
</dbReference>
<dbReference type="Proteomes" id="UP000581447">
    <property type="component" value="Unassembled WGS sequence"/>
</dbReference>
<dbReference type="InterPro" id="IPR058581">
    <property type="entry name" value="TM_HPP"/>
</dbReference>
<dbReference type="PANTHER" id="PTHR33741">
    <property type="entry name" value="TRANSMEMBRANE PROTEIN DDB_G0269096-RELATED"/>
    <property type="match status" value="1"/>
</dbReference>
<dbReference type="InterPro" id="IPR007065">
    <property type="entry name" value="HPP"/>
</dbReference>
<feature type="transmembrane region" description="Helical" evidence="1">
    <location>
        <begin position="25"/>
        <end position="46"/>
    </location>
</feature>
<gene>
    <name evidence="3" type="ORF">GGR91_000751</name>
</gene>
<dbReference type="AlphaFoldDB" id="A0A840AW18"/>
<name>A0A840AW18_9SPHN</name>
<evidence type="ECO:0000313" key="4">
    <source>
        <dbReference type="Proteomes" id="UP000581447"/>
    </source>
</evidence>
<keyword evidence="1" id="KW-1133">Transmembrane helix</keyword>
<evidence type="ECO:0000256" key="1">
    <source>
        <dbReference type="SAM" id="Phobius"/>
    </source>
</evidence>
<dbReference type="Pfam" id="PF04982">
    <property type="entry name" value="TM_HPP"/>
    <property type="match status" value="1"/>
</dbReference>
<feature type="transmembrane region" description="Helical" evidence="1">
    <location>
        <begin position="53"/>
        <end position="70"/>
    </location>
</feature>
<keyword evidence="1" id="KW-0472">Membrane</keyword>